<sequence length="310" mass="32863">MASTRFVILGVAAAALVGGGGLVVTRMDSEAKPVTPQNAASVRLAAAAPTPSVIPTPAGPSAAELAAVDRAKRVKQLDAALKKLAGATPDFSVAVLDRRTGQSYYYRGKVKFDTASIVKVQILTCMLLKAQDAGRRPTSAEMALARPMIRLSDNNATTSLYNRLGGRTAVGKCNKRLGLTGTVMNSRWGLTRTTAADQVRLLSELADTRGPLSASSRKTAFTLMNTVDKAQDWGVPAVARKGEIFTVKNGWDTRSADGGLWAVNTIGRITTKNGAVDVSVAVLSHNNRTMTAGVTLVERIAKLTRTHLRY</sequence>
<dbReference type="EMBL" id="BOMF01000175">
    <property type="protein sequence ID" value="GID51270.1"/>
    <property type="molecule type" value="Genomic_DNA"/>
</dbReference>
<dbReference type="PANTHER" id="PTHR35333:SF3">
    <property type="entry name" value="BETA-LACTAMASE-TYPE TRANSPEPTIDASE FOLD CONTAINING PROTEIN"/>
    <property type="match status" value="1"/>
</dbReference>
<dbReference type="InterPro" id="IPR045155">
    <property type="entry name" value="Beta-lactam_cat"/>
</dbReference>
<proteinExistence type="predicted"/>
<dbReference type="PANTHER" id="PTHR35333">
    <property type="entry name" value="BETA-LACTAMASE"/>
    <property type="match status" value="1"/>
</dbReference>
<name>A0ABQ3WYP7_9ACTN</name>
<dbReference type="InterPro" id="IPR000871">
    <property type="entry name" value="Beta-lactam_class-A"/>
</dbReference>
<evidence type="ECO:0000313" key="2">
    <source>
        <dbReference type="EMBL" id="GID51270.1"/>
    </source>
</evidence>
<feature type="domain" description="Beta-lactamase class A catalytic" evidence="1">
    <location>
        <begin position="144"/>
        <end position="227"/>
    </location>
</feature>
<dbReference type="SUPFAM" id="SSF56601">
    <property type="entry name" value="beta-lactamase/transpeptidase-like"/>
    <property type="match status" value="1"/>
</dbReference>
<comment type="caution">
    <text evidence="2">The sequence shown here is derived from an EMBL/GenBank/DDBJ whole genome shotgun (WGS) entry which is preliminary data.</text>
</comment>
<protein>
    <recommendedName>
        <fullName evidence="1">Beta-lactamase class A catalytic domain-containing protein</fullName>
    </recommendedName>
</protein>
<dbReference type="Gene3D" id="3.40.710.10">
    <property type="entry name" value="DD-peptidase/beta-lactamase superfamily"/>
    <property type="match status" value="1"/>
</dbReference>
<organism evidence="2">
    <name type="scientific">Actinoplanes campanulatus</name>
    <dbReference type="NCBI Taxonomy" id="113559"/>
    <lineage>
        <taxon>Bacteria</taxon>
        <taxon>Bacillati</taxon>
        <taxon>Actinomycetota</taxon>
        <taxon>Actinomycetes</taxon>
        <taxon>Micromonosporales</taxon>
        <taxon>Micromonosporaceae</taxon>
        <taxon>Actinoplanes</taxon>
    </lineage>
</organism>
<dbReference type="RefSeq" id="WP_239141832.1">
    <property type="nucleotide sequence ID" value="NZ_BAAAGQ010000062.1"/>
</dbReference>
<dbReference type="Pfam" id="PF13354">
    <property type="entry name" value="Beta-lactamase2"/>
    <property type="match status" value="1"/>
</dbReference>
<dbReference type="InterPro" id="IPR012338">
    <property type="entry name" value="Beta-lactam/transpept-like"/>
</dbReference>
<evidence type="ECO:0000259" key="1">
    <source>
        <dbReference type="Pfam" id="PF13354"/>
    </source>
</evidence>
<gene>
    <name evidence="2" type="ORF">Aca07nite_85450</name>
</gene>
<accession>A0ABQ3WYP7</accession>
<reference evidence="2" key="1">
    <citation type="submission" date="2021-01" db="EMBL/GenBank/DDBJ databases">
        <title>Whole genome shotgun sequence of Actinoplanes capillaceus NBRC 16408.</title>
        <authorList>
            <person name="Komaki H."/>
            <person name="Tamura T."/>
        </authorList>
    </citation>
    <scope>NUCLEOTIDE SEQUENCE [LARGE SCALE GENOMIC DNA]</scope>
    <source>
        <strain evidence="2">NBRC 16408</strain>
    </source>
</reference>